<sequence length="70" mass="7503">MNIGEDPDAGSVSARRKITYALFCRANGCHTAAGDPSSFIFSLGNYPPGLFVILVSTGETWLKKKLVIAK</sequence>
<proteinExistence type="predicted"/>
<accession>A0A2D0N8C2</accession>
<name>A0A2D0N8C2_FLAN2</name>
<keyword evidence="2" id="KW-1185">Reference proteome</keyword>
<organism evidence="1 2">
    <name type="scientific">Flavilitoribacter nigricans (strain ATCC 23147 / DSM 23189 / NBRC 102662 / NCIMB 1420 / SS-2)</name>
    <name type="common">Lewinella nigricans</name>
    <dbReference type="NCBI Taxonomy" id="1122177"/>
    <lineage>
        <taxon>Bacteria</taxon>
        <taxon>Pseudomonadati</taxon>
        <taxon>Bacteroidota</taxon>
        <taxon>Saprospiria</taxon>
        <taxon>Saprospirales</taxon>
        <taxon>Lewinellaceae</taxon>
        <taxon>Flavilitoribacter</taxon>
    </lineage>
</organism>
<gene>
    <name evidence="1" type="ORF">CRP01_20530</name>
</gene>
<dbReference type="Proteomes" id="UP000223913">
    <property type="component" value="Unassembled WGS sequence"/>
</dbReference>
<evidence type="ECO:0000313" key="2">
    <source>
        <dbReference type="Proteomes" id="UP000223913"/>
    </source>
</evidence>
<comment type="caution">
    <text evidence="1">The sequence shown here is derived from an EMBL/GenBank/DDBJ whole genome shotgun (WGS) entry which is preliminary data.</text>
</comment>
<protein>
    <submittedName>
        <fullName evidence="1">Uncharacterized protein</fullName>
    </submittedName>
</protein>
<dbReference type="EMBL" id="PDUD01000025">
    <property type="protein sequence ID" value="PHN04399.1"/>
    <property type="molecule type" value="Genomic_DNA"/>
</dbReference>
<evidence type="ECO:0000313" key="1">
    <source>
        <dbReference type="EMBL" id="PHN04399.1"/>
    </source>
</evidence>
<reference evidence="1 2" key="1">
    <citation type="submission" date="2017-10" db="EMBL/GenBank/DDBJ databases">
        <title>The draft genome sequence of Lewinella nigricans NBRC 102662.</title>
        <authorList>
            <person name="Wang K."/>
        </authorList>
    </citation>
    <scope>NUCLEOTIDE SEQUENCE [LARGE SCALE GENOMIC DNA]</scope>
    <source>
        <strain evidence="1 2">NBRC 102662</strain>
    </source>
</reference>
<dbReference type="AlphaFoldDB" id="A0A2D0N8C2"/>